<dbReference type="AlphaFoldDB" id="A0A7J9GJP3"/>
<accession>A0A7J9GJP3</accession>
<comment type="caution">
    <text evidence="1">The sequence shown here is derived from an EMBL/GenBank/DDBJ whole genome shotgun (WGS) entry which is preliminary data.</text>
</comment>
<sequence>MQPLMRMYDNRQWELWPGTVKEMPFYQLQRFTTK</sequence>
<dbReference type="OrthoDB" id="10394013at2759"/>
<evidence type="ECO:0000313" key="1">
    <source>
        <dbReference type="EMBL" id="MBA0797767.1"/>
    </source>
</evidence>
<protein>
    <submittedName>
        <fullName evidence="1">Uncharacterized protein</fullName>
    </submittedName>
</protein>
<gene>
    <name evidence="1" type="ORF">Gohar_008430</name>
</gene>
<proteinExistence type="predicted"/>
<reference evidence="1 2" key="1">
    <citation type="journal article" date="2019" name="Genome Biol. Evol.">
        <title>Insights into the evolution of the New World diploid cottons (Gossypium, subgenus Houzingenia) based on genome sequencing.</title>
        <authorList>
            <person name="Grover C.E."/>
            <person name="Arick M.A. 2nd"/>
            <person name="Thrash A."/>
            <person name="Conover J.L."/>
            <person name="Sanders W.S."/>
            <person name="Peterson D.G."/>
            <person name="Frelichowski J.E."/>
            <person name="Scheffler J.A."/>
            <person name="Scheffler B.E."/>
            <person name="Wendel J.F."/>
        </authorList>
    </citation>
    <scope>NUCLEOTIDE SEQUENCE [LARGE SCALE GENOMIC DNA]</scope>
    <source>
        <strain evidence="1">0</strain>
        <tissue evidence="1">Leaf</tissue>
    </source>
</reference>
<keyword evidence="2" id="KW-1185">Reference proteome</keyword>
<name>A0A7J9GJP3_9ROSI</name>
<dbReference type="EMBL" id="JABFAD010000005">
    <property type="protein sequence ID" value="MBA0797767.1"/>
    <property type="molecule type" value="Genomic_DNA"/>
</dbReference>
<organism evidence="1 2">
    <name type="scientific">Gossypium harknessii</name>
    <dbReference type="NCBI Taxonomy" id="34285"/>
    <lineage>
        <taxon>Eukaryota</taxon>
        <taxon>Viridiplantae</taxon>
        <taxon>Streptophyta</taxon>
        <taxon>Embryophyta</taxon>
        <taxon>Tracheophyta</taxon>
        <taxon>Spermatophyta</taxon>
        <taxon>Magnoliopsida</taxon>
        <taxon>eudicotyledons</taxon>
        <taxon>Gunneridae</taxon>
        <taxon>Pentapetalae</taxon>
        <taxon>rosids</taxon>
        <taxon>malvids</taxon>
        <taxon>Malvales</taxon>
        <taxon>Malvaceae</taxon>
        <taxon>Malvoideae</taxon>
        <taxon>Gossypium</taxon>
    </lineage>
</organism>
<evidence type="ECO:0000313" key="2">
    <source>
        <dbReference type="Proteomes" id="UP000593560"/>
    </source>
</evidence>
<dbReference type="Proteomes" id="UP000593560">
    <property type="component" value="Unassembled WGS sequence"/>
</dbReference>